<dbReference type="STRING" id="1653334.GA0071312_2976"/>
<dbReference type="EMBL" id="LJSX01000008">
    <property type="protein sequence ID" value="KPQ11348.1"/>
    <property type="molecule type" value="Genomic_DNA"/>
</dbReference>
<feature type="region of interest" description="Disordered" evidence="4">
    <location>
        <begin position="1"/>
        <end position="24"/>
    </location>
</feature>
<organism evidence="5 7">
    <name type="scientific">Saliniramus fredricksonii</name>
    <dbReference type="NCBI Taxonomy" id="1653334"/>
    <lineage>
        <taxon>Bacteria</taxon>
        <taxon>Pseudomonadati</taxon>
        <taxon>Pseudomonadota</taxon>
        <taxon>Alphaproteobacteria</taxon>
        <taxon>Hyphomicrobiales</taxon>
        <taxon>Salinarimonadaceae</taxon>
        <taxon>Saliniramus</taxon>
    </lineage>
</organism>
<dbReference type="Pfam" id="PF07542">
    <property type="entry name" value="ATP12"/>
    <property type="match status" value="1"/>
</dbReference>
<reference evidence="6 8" key="2">
    <citation type="submission" date="2016-08" db="EMBL/GenBank/DDBJ databases">
        <authorList>
            <person name="Varghese N."/>
            <person name="Submissions Spin"/>
        </authorList>
    </citation>
    <scope>NUCLEOTIDE SEQUENCE [LARGE SCALE GENOMIC DNA]</scope>
    <source>
        <strain evidence="6 8">HL-109</strain>
    </source>
</reference>
<comment type="caution">
    <text evidence="5">The sequence shown here is derived from an EMBL/GenBank/DDBJ whole genome shotgun (WGS) entry which is preliminary data.</text>
</comment>
<dbReference type="AlphaFoldDB" id="A0A0P7Y482"/>
<dbReference type="PANTHER" id="PTHR21013:SF10">
    <property type="entry name" value="ATP SYNTHASE MITOCHONDRIAL F1 COMPLEX ASSEMBLY FACTOR 2"/>
    <property type="match status" value="1"/>
</dbReference>
<dbReference type="Proteomes" id="UP000182800">
    <property type="component" value="Unassembled WGS sequence"/>
</dbReference>
<accession>A0A0P7Y482</accession>
<keyword evidence="8" id="KW-1185">Reference proteome</keyword>
<dbReference type="GO" id="GO:0043461">
    <property type="term" value="P:proton-transporting ATP synthase complex assembly"/>
    <property type="evidence" value="ECO:0007669"/>
    <property type="project" value="InterPro"/>
</dbReference>
<reference evidence="5 7" key="1">
    <citation type="submission" date="2015-09" db="EMBL/GenBank/DDBJ databases">
        <title>Identification and resolution of microdiversity through metagenomic sequencing of parallel consortia.</title>
        <authorList>
            <person name="Nelson W.C."/>
            <person name="Romine M.F."/>
            <person name="Lindemann S.R."/>
        </authorList>
    </citation>
    <scope>NUCLEOTIDE SEQUENCE [LARGE SCALE GENOMIC DNA]</scope>
    <source>
        <strain evidence="5">HL-109</strain>
    </source>
</reference>
<sequence>MTRNLLDDLAPVPGEGGDGAPKTVDPVAAARINMRANLPRRFYETAALAQEPGGYVLTLDGRPARSPAKNPLRLPSRAVGDAVVAEWMAQKEHIDPALMPMTRIANSAIDGVAVQMQAVREEIAKYAASDLVCYRAAEPEGLVAGQREAWDPVLAHFRARHGAHFALAAGIIFVEQPPEALARVAALVDAHDCPFRVACLHVMTTLTGSALISLATTDGALSGAAAWRAAHVDEHVQESLWGTDEEALARRKRRQVDFDAALQLYRLMEAR</sequence>
<evidence type="ECO:0000313" key="7">
    <source>
        <dbReference type="Proteomes" id="UP000050497"/>
    </source>
</evidence>
<evidence type="ECO:0000256" key="3">
    <source>
        <dbReference type="ARBA" id="ARBA00023186"/>
    </source>
</evidence>
<dbReference type="EMBL" id="FMBM01000002">
    <property type="protein sequence ID" value="SCC82002.1"/>
    <property type="molecule type" value="Genomic_DNA"/>
</dbReference>
<evidence type="ECO:0000256" key="1">
    <source>
        <dbReference type="ARBA" id="ARBA00008231"/>
    </source>
</evidence>
<dbReference type="InterPro" id="IPR023335">
    <property type="entry name" value="ATP12_ortho_dom_sf"/>
</dbReference>
<keyword evidence="3" id="KW-0143">Chaperone</keyword>
<dbReference type="Proteomes" id="UP000050497">
    <property type="component" value="Unassembled WGS sequence"/>
</dbReference>
<keyword evidence="2" id="KW-0809">Transit peptide</keyword>
<comment type="similarity">
    <text evidence="1">Belongs to the ATP12 family.</text>
</comment>
<proteinExistence type="inferred from homology"/>
<dbReference type="InterPro" id="IPR042272">
    <property type="entry name" value="ATP12_ATP_synth-F1-assembly_N"/>
</dbReference>
<gene>
    <name evidence="6" type="ORF">GA0071312_2976</name>
    <name evidence="5" type="ORF">HLUCCO17_06845</name>
</gene>
<evidence type="ECO:0000256" key="2">
    <source>
        <dbReference type="ARBA" id="ARBA00022946"/>
    </source>
</evidence>
<evidence type="ECO:0000313" key="6">
    <source>
        <dbReference type="EMBL" id="SCC82002.1"/>
    </source>
</evidence>
<name>A0A0P7Y482_9HYPH</name>
<dbReference type="SUPFAM" id="SSF160909">
    <property type="entry name" value="ATP12-like"/>
    <property type="match status" value="1"/>
</dbReference>
<dbReference type="InterPro" id="IPR011419">
    <property type="entry name" value="ATP12_ATP_synth-F1-assembly"/>
</dbReference>
<dbReference type="RefSeq" id="WP_074445578.1">
    <property type="nucleotide sequence ID" value="NZ_FMBM01000002.1"/>
</dbReference>
<evidence type="ECO:0000256" key="4">
    <source>
        <dbReference type="SAM" id="MobiDB-lite"/>
    </source>
</evidence>
<protein>
    <submittedName>
        <fullName evidence="6">Chaperone required for the assembly of the F1-ATPase</fullName>
    </submittedName>
    <submittedName>
        <fullName evidence="5">Chaperone required for the assembly of the mitochondrial F1-ATPase</fullName>
    </submittedName>
</protein>
<dbReference type="OrthoDB" id="9797825at2"/>
<dbReference type="PANTHER" id="PTHR21013">
    <property type="entry name" value="ATP SYNTHASE MITOCHONDRIAL F1 COMPLEX ASSEMBLY FACTOR 2/ATP12 PROTEIN, MITOCHONDRIAL PRECURSOR"/>
    <property type="match status" value="1"/>
</dbReference>
<evidence type="ECO:0000313" key="8">
    <source>
        <dbReference type="Proteomes" id="UP000182800"/>
    </source>
</evidence>
<dbReference type="Gene3D" id="1.10.3580.10">
    <property type="entry name" value="ATP12 ATPase"/>
    <property type="match status" value="1"/>
</dbReference>
<dbReference type="Gene3D" id="3.30.2180.10">
    <property type="entry name" value="ATP12-like"/>
    <property type="match status" value="1"/>
</dbReference>
<evidence type="ECO:0000313" key="5">
    <source>
        <dbReference type="EMBL" id="KPQ11348.1"/>
    </source>
</evidence>